<comment type="caution">
    <text evidence="1">The sequence shown here is derived from an EMBL/GenBank/DDBJ whole genome shotgun (WGS) entry which is preliminary data.</text>
</comment>
<sequence>MADSRFTIGLIYDVTKVLEQHGYRLPDGDSRTRALGAFSGVLLHLVETYEGRRDSLGDEVA</sequence>
<organism evidence="1 2">
    <name type="scientific">Microbispora maris</name>
    <dbReference type="NCBI Taxonomy" id="3144104"/>
    <lineage>
        <taxon>Bacteria</taxon>
        <taxon>Bacillati</taxon>
        <taxon>Actinomycetota</taxon>
        <taxon>Actinomycetes</taxon>
        <taxon>Streptosporangiales</taxon>
        <taxon>Streptosporangiaceae</taxon>
        <taxon>Microbispora</taxon>
    </lineage>
</organism>
<evidence type="ECO:0000313" key="1">
    <source>
        <dbReference type="EMBL" id="MEN3538818.1"/>
    </source>
</evidence>
<dbReference type="EMBL" id="JBDJAW010000026">
    <property type="protein sequence ID" value="MEN3538818.1"/>
    <property type="molecule type" value="Genomic_DNA"/>
</dbReference>
<dbReference type="Proteomes" id="UP001447516">
    <property type="component" value="Unassembled WGS sequence"/>
</dbReference>
<keyword evidence="2" id="KW-1185">Reference proteome</keyword>
<dbReference type="RefSeq" id="WP_346228739.1">
    <property type="nucleotide sequence ID" value="NZ_JBDJAW010000026.1"/>
</dbReference>
<reference evidence="1 2" key="1">
    <citation type="submission" date="2024-05" db="EMBL/GenBank/DDBJ databases">
        <title>Microbispora sp.ZYX-F-249.</title>
        <authorList>
            <person name="Xie H."/>
        </authorList>
    </citation>
    <scope>NUCLEOTIDE SEQUENCE [LARGE SCALE GENOMIC DNA]</scope>
    <source>
        <strain evidence="1 2">ZYX-F-249</strain>
    </source>
</reference>
<protein>
    <submittedName>
        <fullName evidence="1">Uncharacterized protein</fullName>
    </submittedName>
</protein>
<proteinExistence type="predicted"/>
<gene>
    <name evidence="1" type="ORF">AAH991_27160</name>
</gene>
<accession>A0ABV0AW37</accession>
<evidence type="ECO:0000313" key="2">
    <source>
        <dbReference type="Proteomes" id="UP001447516"/>
    </source>
</evidence>
<name>A0ABV0AW37_9ACTN</name>